<evidence type="ECO:0000256" key="12">
    <source>
        <dbReference type="ARBA" id="ARBA00023304"/>
    </source>
</evidence>
<dbReference type="PROSITE" id="PS00187">
    <property type="entry name" value="TPP_ENZYMES"/>
    <property type="match status" value="1"/>
</dbReference>
<dbReference type="GO" id="GO:0009099">
    <property type="term" value="P:L-valine biosynthetic process"/>
    <property type="evidence" value="ECO:0007669"/>
    <property type="project" value="UniProtKB-UniPathway"/>
</dbReference>
<dbReference type="FunFam" id="3.40.50.970:FF:000016">
    <property type="entry name" value="Acetolactate synthase"/>
    <property type="match status" value="1"/>
</dbReference>
<keyword evidence="6" id="KW-0285">Flavoprotein</keyword>
<comment type="similarity">
    <text evidence="3 14">Belongs to the TPP enzyme family.</text>
</comment>
<dbReference type="Pfam" id="PF02776">
    <property type="entry name" value="TPP_enzyme_N"/>
    <property type="match status" value="1"/>
</dbReference>
<dbReference type="InterPro" id="IPR029035">
    <property type="entry name" value="DHS-like_NAD/FAD-binding_dom"/>
</dbReference>
<evidence type="ECO:0000256" key="6">
    <source>
        <dbReference type="ARBA" id="ARBA00022630"/>
    </source>
</evidence>
<evidence type="ECO:0000259" key="16">
    <source>
        <dbReference type="Pfam" id="PF02775"/>
    </source>
</evidence>
<reference evidence="19" key="1">
    <citation type="submission" date="2016-10" db="EMBL/GenBank/DDBJ databases">
        <authorList>
            <person name="Varghese N."/>
            <person name="Submissions S."/>
        </authorList>
    </citation>
    <scope>NUCLEOTIDE SEQUENCE [LARGE SCALE GENOMIC DNA]</scope>
    <source>
        <strain evidence="19">DSM 18579</strain>
    </source>
</reference>
<evidence type="ECO:0000256" key="9">
    <source>
        <dbReference type="ARBA" id="ARBA00022827"/>
    </source>
</evidence>
<dbReference type="EMBL" id="FOHV01000001">
    <property type="protein sequence ID" value="SES63593.1"/>
    <property type="molecule type" value="Genomic_DNA"/>
</dbReference>
<evidence type="ECO:0000256" key="8">
    <source>
        <dbReference type="ARBA" id="ARBA00022723"/>
    </source>
</evidence>
<dbReference type="PANTHER" id="PTHR18968:SF170">
    <property type="entry name" value="ACETOLACTATE SYNTHASE ISOZYME 1 LARGE SUBUNIT"/>
    <property type="match status" value="1"/>
</dbReference>
<dbReference type="PANTHER" id="PTHR18968">
    <property type="entry name" value="THIAMINE PYROPHOSPHATE ENZYMES"/>
    <property type="match status" value="1"/>
</dbReference>
<dbReference type="GO" id="GO:0050660">
    <property type="term" value="F:flavin adenine dinucleotide binding"/>
    <property type="evidence" value="ECO:0007669"/>
    <property type="project" value="InterPro"/>
</dbReference>
<keyword evidence="5 14" id="KW-0028">Amino-acid biosynthesis</keyword>
<dbReference type="InterPro" id="IPR000399">
    <property type="entry name" value="TPP-bd_CS"/>
</dbReference>
<dbReference type="GO" id="GO:0005948">
    <property type="term" value="C:acetolactate synthase complex"/>
    <property type="evidence" value="ECO:0007669"/>
    <property type="project" value="UniProtKB-ARBA"/>
</dbReference>
<dbReference type="UniPathway" id="UPA00047">
    <property type="reaction ID" value="UER00055"/>
</dbReference>
<evidence type="ECO:0000256" key="11">
    <source>
        <dbReference type="ARBA" id="ARBA00023052"/>
    </source>
</evidence>
<dbReference type="Gene3D" id="3.40.50.970">
    <property type="match status" value="2"/>
</dbReference>
<evidence type="ECO:0000256" key="1">
    <source>
        <dbReference type="ARBA" id="ARBA00004974"/>
    </source>
</evidence>
<dbReference type="OrthoDB" id="9785953at2"/>
<dbReference type="EC" id="2.2.1.6" evidence="4 14"/>
<evidence type="ECO:0000259" key="15">
    <source>
        <dbReference type="Pfam" id="PF00205"/>
    </source>
</evidence>
<keyword evidence="9" id="KW-0274">FAD</keyword>
<keyword evidence="10 14" id="KW-0460">Magnesium</keyword>
<dbReference type="NCBIfam" id="NF006016">
    <property type="entry name" value="PRK08155.1"/>
    <property type="match status" value="1"/>
</dbReference>
<comment type="catalytic activity">
    <reaction evidence="13 14">
        <text>2 pyruvate + H(+) = (2S)-2-acetolactate + CO2</text>
        <dbReference type="Rhea" id="RHEA:25249"/>
        <dbReference type="ChEBI" id="CHEBI:15361"/>
        <dbReference type="ChEBI" id="CHEBI:15378"/>
        <dbReference type="ChEBI" id="CHEBI:16526"/>
        <dbReference type="ChEBI" id="CHEBI:58476"/>
        <dbReference type="EC" id="2.2.1.6"/>
    </reaction>
</comment>
<evidence type="ECO:0000256" key="4">
    <source>
        <dbReference type="ARBA" id="ARBA00013145"/>
    </source>
</evidence>
<dbReference type="GO" id="GO:0009097">
    <property type="term" value="P:isoleucine biosynthetic process"/>
    <property type="evidence" value="ECO:0007669"/>
    <property type="project" value="UniProtKB-UniPathway"/>
</dbReference>
<dbReference type="GO" id="GO:0003984">
    <property type="term" value="F:acetolactate synthase activity"/>
    <property type="evidence" value="ECO:0007669"/>
    <property type="project" value="UniProtKB-EC"/>
</dbReference>
<dbReference type="UniPathway" id="UPA00049">
    <property type="reaction ID" value="UER00059"/>
</dbReference>
<gene>
    <name evidence="18" type="ORF">SAMN02583745_00043</name>
</gene>
<evidence type="ECO:0000256" key="10">
    <source>
        <dbReference type="ARBA" id="ARBA00022842"/>
    </source>
</evidence>
<dbReference type="SUPFAM" id="SSF52518">
    <property type="entry name" value="Thiamin diphosphate-binding fold (THDP-binding)"/>
    <property type="match status" value="2"/>
</dbReference>
<dbReference type="CDD" id="cd02015">
    <property type="entry name" value="TPP_AHAS"/>
    <property type="match status" value="1"/>
</dbReference>
<protein>
    <recommendedName>
        <fullName evidence="4 14">Acetolactate synthase</fullName>
        <ecNumber evidence="4 14">2.2.1.6</ecNumber>
    </recommendedName>
</protein>
<feature type="domain" description="Thiamine pyrophosphate enzyme central" evidence="15">
    <location>
        <begin position="198"/>
        <end position="333"/>
    </location>
</feature>
<accession>A0A1H9Y5D1</accession>
<evidence type="ECO:0000256" key="7">
    <source>
        <dbReference type="ARBA" id="ARBA00022679"/>
    </source>
</evidence>
<evidence type="ECO:0000256" key="3">
    <source>
        <dbReference type="ARBA" id="ARBA00007812"/>
    </source>
</evidence>
<dbReference type="InterPro" id="IPR029061">
    <property type="entry name" value="THDP-binding"/>
</dbReference>
<comment type="cofactor">
    <cofactor evidence="14">
        <name>Mg(2+)</name>
        <dbReference type="ChEBI" id="CHEBI:18420"/>
    </cofactor>
    <text evidence="14">Binds 1 Mg(2+) ion per subunit.</text>
</comment>
<dbReference type="AlphaFoldDB" id="A0A1H9Y5D1"/>
<feature type="domain" description="Thiamine pyrophosphate enzyme TPP-binding" evidence="16">
    <location>
        <begin position="389"/>
        <end position="536"/>
    </location>
</feature>
<evidence type="ECO:0000256" key="2">
    <source>
        <dbReference type="ARBA" id="ARBA00005025"/>
    </source>
</evidence>
<dbReference type="GO" id="GO:0030976">
    <property type="term" value="F:thiamine pyrophosphate binding"/>
    <property type="evidence" value="ECO:0007669"/>
    <property type="project" value="UniProtKB-UniRule"/>
</dbReference>
<dbReference type="NCBIfam" id="TIGR00118">
    <property type="entry name" value="acolac_lg"/>
    <property type="match status" value="1"/>
</dbReference>
<dbReference type="FunFam" id="3.40.50.970:FF:000007">
    <property type="entry name" value="Acetolactate synthase"/>
    <property type="match status" value="1"/>
</dbReference>
<sequence length="561" mass="60706">MQMTGAELIVKVLELQNITQIAGIPGGAALPLYDALSHSKKIKHILARHEQGAGFIAQGIARATGKPAVCISSSGPGATNLVTAIADAKLDSIPLVCITAQVANNLIGTDAFQEIDTYGISIPITKYNYLVRDIIDLVPSLIEAFELAKDGRPGPVWLDIPKDVLMAKIALEDVTDQLASIGKPSTYNHRSHSIEQLIKDAADWINHSKRPILYLGGGIIHSNASSEALSLAELSSLPTTMTLMGLGAIPTTHPLSIGMLGMHAARYTNLILNEADLLIVIGARFDDRAVGKVTEFCPNAKIIHIDIDAAEIDKIKVANIAIEADAAAVIRQLIEYISPNERYDWLERITKVKADYPLITENKDDPLSHYGLIYHCAEYAAEDAIITTDVGQHQMWVAQVYPMLTPRQWLTSGGLGTMGFGLPAAIGAAIACPGRQVLCFTGDGSIMMNLQEMATLVEHQLNVKIILLNNRALGMVHQQQSLFYDNQIYASTYHCQTNFLKIAEGFGLRTFDLNQSINPAVALQGALNSEGPCLIHAFIDLHNKVYPVVVPGASNINMINA</sequence>
<dbReference type="SUPFAM" id="SSF52467">
    <property type="entry name" value="DHS-like NAD/FAD-binding domain"/>
    <property type="match status" value="1"/>
</dbReference>
<dbReference type="InterPro" id="IPR039368">
    <property type="entry name" value="AHAS_TPP"/>
</dbReference>
<evidence type="ECO:0000256" key="13">
    <source>
        <dbReference type="ARBA" id="ARBA00048670"/>
    </source>
</evidence>
<dbReference type="RefSeq" id="WP_093316454.1">
    <property type="nucleotide sequence ID" value="NZ_FOHV01000001.1"/>
</dbReference>
<comment type="pathway">
    <text evidence="2 14">Amino-acid biosynthesis; L-valine biosynthesis; L-valine from pyruvate: step 1/4.</text>
</comment>
<dbReference type="Proteomes" id="UP000242642">
    <property type="component" value="Unassembled WGS sequence"/>
</dbReference>
<comment type="pathway">
    <text evidence="1 14">Amino-acid biosynthesis; L-isoleucine biosynthesis; L-isoleucine from 2-oxobutanoate: step 1/4.</text>
</comment>
<evidence type="ECO:0000259" key="17">
    <source>
        <dbReference type="Pfam" id="PF02776"/>
    </source>
</evidence>
<organism evidence="18 19">
    <name type="scientific">Thorsellia anophelis DSM 18579</name>
    <dbReference type="NCBI Taxonomy" id="1123402"/>
    <lineage>
        <taxon>Bacteria</taxon>
        <taxon>Pseudomonadati</taxon>
        <taxon>Pseudomonadota</taxon>
        <taxon>Gammaproteobacteria</taxon>
        <taxon>Enterobacterales</taxon>
        <taxon>Thorselliaceae</taxon>
        <taxon>Thorsellia</taxon>
    </lineage>
</organism>
<keyword evidence="19" id="KW-1185">Reference proteome</keyword>
<comment type="cofactor">
    <cofactor evidence="14">
        <name>thiamine diphosphate</name>
        <dbReference type="ChEBI" id="CHEBI:58937"/>
    </cofactor>
    <text evidence="14">Binds 1 thiamine pyrophosphate per subunit.</text>
</comment>
<keyword evidence="12 14" id="KW-0100">Branched-chain amino acid biosynthesis</keyword>
<feature type="domain" description="Thiamine pyrophosphate enzyme N-terminal TPP-binding" evidence="17">
    <location>
        <begin position="3"/>
        <end position="118"/>
    </location>
</feature>
<dbReference type="GO" id="GO:0000287">
    <property type="term" value="F:magnesium ion binding"/>
    <property type="evidence" value="ECO:0007669"/>
    <property type="project" value="UniProtKB-UniRule"/>
</dbReference>
<dbReference type="InterPro" id="IPR011766">
    <property type="entry name" value="TPP_enzyme_TPP-bd"/>
</dbReference>
<evidence type="ECO:0000256" key="5">
    <source>
        <dbReference type="ARBA" id="ARBA00022605"/>
    </source>
</evidence>
<dbReference type="InterPro" id="IPR012846">
    <property type="entry name" value="Acetolactate_synth_lsu"/>
</dbReference>
<dbReference type="CDD" id="cd07035">
    <property type="entry name" value="TPP_PYR_POX_like"/>
    <property type="match status" value="1"/>
</dbReference>
<evidence type="ECO:0000313" key="18">
    <source>
        <dbReference type="EMBL" id="SES63593.1"/>
    </source>
</evidence>
<keyword evidence="7 14" id="KW-0808">Transferase</keyword>
<dbReference type="InterPro" id="IPR045229">
    <property type="entry name" value="TPP_enz"/>
</dbReference>
<evidence type="ECO:0000313" key="19">
    <source>
        <dbReference type="Proteomes" id="UP000242642"/>
    </source>
</evidence>
<dbReference type="InterPro" id="IPR012000">
    <property type="entry name" value="Thiamin_PyroP_enz_cen_dom"/>
</dbReference>
<proteinExistence type="inferred from homology"/>
<dbReference type="InterPro" id="IPR012001">
    <property type="entry name" value="Thiamin_PyroP_enz_TPP-bd_dom"/>
</dbReference>
<dbReference type="Gene3D" id="3.40.50.1220">
    <property type="entry name" value="TPP-binding domain"/>
    <property type="match status" value="1"/>
</dbReference>
<dbReference type="STRING" id="1123402.SAMN02583745_00043"/>
<keyword evidence="11 14" id="KW-0786">Thiamine pyrophosphate</keyword>
<evidence type="ECO:0000256" key="14">
    <source>
        <dbReference type="RuleBase" id="RU003591"/>
    </source>
</evidence>
<name>A0A1H9Y5D1_9GAMM</name>
<dbReference type="Pfam" id="PF00205">
    <property type="entry name" value="TPP_enzyme_M"/>
    <property type="match status" value="1"/>
</dbReference>
<dbReference type="Pfam" id="PF02775">
    <property type="entry name" value="TPP_enzyme_C"/>
    <property type="match status" value="1"/>
</dbReference>
<dbReference type="FunFam" id="3.40.50.1220:FF:000008">
    <property type="entry name" value="Acetolactate synthase"/>
    <property type="match status" value="1"/>
</dbReference>
<keyword evidence="8 14" id="KW-0479">Metal-binding</keyword>